<comment type="caution">
    <text evidence="2">The sequence shown here is derived from an EMBL/GenBank/DDBJ whole genome shotgun (WGS) entry which is preliminary data.</text>
</comment>
<dbReference type="AlphaFoldDB" id="A0A2H3H001"/>
<reference evidence="2 3" key="2">
    <citation type="journal article" date="2017" name="Sci. Rep.">
        <title>A mobile pathogenicity chromosome in Fusarium oxysporum for infection of multiple cucurbit species.</title>
        <authorList>
            <person name="van Dam P."/>
            <person name="Fokkens L."/>
            <person name="Ayukawa Y."/>
            <person name="van der Gragt M."/>
            <person name="Ter Horst A."/>
            <person name="Brankovics B."/>
            <person name="Houterman P.M."/>
            <person name="Arie T."/>
            <person name="Rep M."/>
        </authorList>
    </citation>
    <scope>NUCLEOTIDE SEQUENCE [LARGE SCALE GENOMIC DNA]</scope>
    <source>
        <strain evidence="2 3">Forc016</strain>
    </source>
</reference>
<feature type="region of interest" description="Disordered" evidence="1">
    <location>
        <begin position="111"/>
        <end position="148"/>
    </location>
</feature>
<accession>A0A2H3H001</accession>
<reference evidence="2 3" key="1">
    <citation type="journal article" date="2016" name="Environ. Microbiol.">
        <title>Effector profiles distinguish formae speciales of Fusarium oxysporum.</title>
        <authorList>
            <person name="van Dam P."/>
            <person name="Fokkens L."/>
            <person name="Schmidt S.M."/>
            <person name="Linmans J.H."/>
            <person name="Kistler H.C."/>
            <person name="Ma L.J."/>
            <person name="Rep M."/>
        </authorList>
    </citation>
    <scope>NUCLEOTIDE SEQUENCE [LARGE SCALE GENOMIC DNA]</scope>
    <source>
        <strain evidence="2 3">Forc016</strain>
    </source>
</reference>
<sequence>MYSSYLLWGALASPGGGTAELPYPCPYGKQDPVANIPRTRLFKRCLETENAKVQDCKSNDWDCLCASYEAVATCFNNCPDDPRASSAQSQVQVNCQQASLYGTATKATKTSSSTATADASDATATGSGAPDATSSATESAASAENTNNAADKARNTAGVLLAVAGVVAAIL</sequence>
<dbReference type="EMBL" id="MABQ02000005">
    <property type="protein sequence ID" value="PCD35420.1"/>
    <property type="molecule type" value="Genomic_DNA"/>
</dbReference>
<organism evidence="2 3">
    <name type="scientific">Fusarium oxysporum f. sp. radicis-cucumerinum</name>
    <dbReference type="NCBI Taxonomy" id="327505"/>
    <lineage>
        <taxon>Eukaryota</taxon>
        <taxon>Fungi</taxon>
        <taxon>Dikarya</taxon>
        <taxon>Ascomycota</taxon>
        <taxon>Pezizomycotina</taxon>
        <taxon>Sordariomycetes</taxon>
        <taxon>Hypocreomycetidae</taxon>
        <taxon>Hypocreales</taxon>
        <taxon>Nectriaceae</taxon>
        <taxon>Fusarium</taxon>
        <taxon>Fusarium oxysporum species complex</taxon>
    </lineage>
</organism>
<gene>
    <name evidence="2" type="ORF">AU210_007990</name>
</gene>
<evidence type="ECO:0000313" key="3">
    <source>
        <dbReference type="Proteomes" id="UP000219602"/>
    </source>
</evidence>
<dbReference type="STRING" id="327505.A0A2H3H001"/>
<dbReference type="Proteomes" id="UP000219602">
    <property type="component" value="Chromosome 7"/>
</dbReference>
<name>A0A2H3H001_FUSOX</name>
<evidence type="ECO:0008006" key="4">
    <source>
        <dbReference type="Google" id="ProtNLM"/>
    </source>
</evidence>
<evidence type="ECO:0000313" key="2">
    <source>
        <dbReference type="EMBL" id="PCD35420.1"/>
    </source>
</evidence>
<protein>
    <recommendedName>
        <fullName evidence="4">GPI anchored serine-threonine rich protein</fullName>
    </recommendedName>
</protein>
<proteinExistence type="predicted"/>
<evidence type="ECO:0000256" key="1">
    <source>
        <dbReference type="SAM" id="MobiDB-lite"/>
    </source>
</evidence>